<sequence>VARRLPASGRPVGAGAVAGPARPVLDRSDTPTLWSVPVTADFQPLAGLRVLDLADEKGELCGRLLADLGSDVLRIEPPGGAGSRNLPPFAPDGTSLYFAYRNLNKRGAVLDLEEEAGRDRLLALAAEADVLIEAFPPGLMTGLGLGPAELQAANRDLVVVSLTDFGQTGPDRDHVATDDVIFARSGWLAVSGILGKPPL</sequence>
<dbReference type="EMBL" id="UINC01030193">
    <property type="protein sequence ID" value="SVB14179.1"/>
    <property type="molecule type" value="Genomic_DNA"/>
</dbReference>
<dbReference type="GO" id="GO:0003824">
    <property type="term" value="F:catalytic activity"/>
    <property type="evidence" value="ECO:0007669"/>
    <property type="project" value="InterPro"/>
</dbReference>
<feature type="non-terminal residue" evidence="2">
    <location>
        <position position="199"/>
    </location>
</feature>
<dbReference type="InterPro" id="IPR003673">
    <property type="entry name" value="CoA-Trfase_fam_III"/>
</dbReference>
<feature type="compositionally biased region" description="Low complexity" evidence="1">
    <location>
        <begin position="9"/>
        <end position="23"/>
    </location>
</feature>
<dbReference type="PANTHER" id="PTHR48228:SF7">
    <property type="entry name" value="FATTY ACYL-COA TRANSFERASE RV3272-RELATED"/>
    <property type="match status" value="1"/>
</dbReference>
<dbReference type="PANTHER" id="PTHR48228">
    <property type="entry name" value="SUCCINYL-COA--D-CITRAMALATE COA-TRANSFERASE"/>
    <property type="match status" value="1"/>
</dbReference>
<evidence type="ECO:0008006" key="3">
    <source>
        <dbReference type="Google" id="ProtNLM"/>
    </source>
</evidence>
<dbReference type="InterPro" id="IPR050509">
    <property type="entry name" value="CoA-transferase_III"/>
</dbReference>
<dbReference type="InterPro" id="IPR023606">
    <property type="entry name" value="CoA-Trfase_III_dom_1_sf"/>
</dbReference>
<dbReference type="Gene3D" id="3.40.50.10540">
    <property type="entry name" value="Crotonobetainyl-coa:carnitine coa-transferase, domain 1"/>
    <property type="match status" value="1"/>
</dbReference>
<evidence type="ECO:0000313" key="2">
    <source>
        <dbReference type="EMBL" id="SVB14179.1"/>
    </source>
</evidence>
<evidence type="ECO:0000256" key="1">
    <source>
        <dbReference type="SAM" id="MobiDB-lite"/>
    </source>
</evidence>
<name>A0A382BKP0_9ZZZZ</name>
<proteinExistence type="predicted"/>
<dbReference type="AlphaFoldDB" id="A0A382BKP0"/>
<feature type="non-terminal residue" evidence="2">
    <location>
        <position position="1"/>
    </location>
</feature>
<gene>
    <name evidence="2" type="ORF">METZ01_LOCUS167033</name>
</gene>
<dbReference type="Pfam" id="PF02515">
    <property type="entry name" value="CoA_transf_3"/>
    <property type="match status" value="1"/>
</dbReference>
<reference evidence="2" key="1">
    <citation type="submission" date="2018-05" db="EMBL/GenBank/DDBJ databases">
        <authorList>
            <person name="Lanie J.A."/>
            <person name="Ng W.-L."/>
            <person name="Kazmierczak K.M."/>
            <person name="Andrzejewski T.M."/>
            <person name="Davidsen T.M."/>
            <person name="Wayne K.J."/>
            <person name="Tettelin H."/>
            <person name="Glass J.I."/>
            <person name="Rusch D."/>
            <person name="Podicherti R."/>
            <person name="Tsui H.-C.T."/>
            <person name="Winkler M.E."/>
        </authorList>
    </citation>
    <scope>NUCLEOTIDE SEQUENCE</scope>
</reference>
<dbReference type="SUPFAM" id="SSF89796">
    <property type="entry name" value="CoA-transferase family III (CaiB/BaiF)"/>
    <property type="match status" value="1"/>
</dbReference>
<feature type="region of interest" description="Disordered" evidence="1">
    <location>
        <begin position="1"/>
        <end position="23"/>
    </location>
</feature>
<protein>
    <recommendedName>
        <fullName evidence="3">CoA transferase</fullName>
    </recommendedName>
</protein>
<organism evidence="2">
    <name type="scientific">marine metagenome</name>
    <dbReference type="NCBI Taxonomy" id="408172"/>
    <lineage>
        <taxon>unclassified sequences</taxon>
        <taxon>metagenomes</taxon>
        <taxon>ecological metagenomes</taxon>
    </lineage>
</organism>
<accession>A0A382BKP0</accession>